<gene>
    <name evidence="1" type="ORF">EVAR_55667_1</name>
</gene>
<protein>
    <submittedName>
        <fullName evidence="1">Uncharacterized protein</fullName>
    </submittedName>
</protein>
<organism evidence="1 2">
    <name type="scientific">Eumeta variegata</name>
    <name type="common">Bagworm moth</name>
    <name type="synonym">Eumeta japonica</name>
    <dbReference type="NCBI Taxonomy" id="151549"/>
    <lineage>
        <taxon>Eukaryota</taxon>
        <taxon>Metazoa</taxon>
        <taxon>Ecdysozoa</taxon>
        <taxon>Arthropoda</taxon>
        <taxon>Hexapoda</taxon>
        <taxon>Insecta</taxon>
        <taxon>Pterygota</taxon>
        <taxon>Neoptera</taxon>
        <taxon>Endopterygota</taxon>
        <taxon>Lepidoptera</taxon>
        <taxon>Glossata</taxon>
        <taxon>Ditrysia</taxon>
        <taxon>Tineoidea</taxon>
        <taxon>Psychidae</taxon>
        <taxon>Oiketicinae</taxon>
        <taxon>Eumeta</taxon>
    </lineage>
</organism>
<dbReference type="AlphaFoldDB" id="A0A4C1ZV12"/>
<proteinExistence type="predicted"/>
<dbReference type="Proteomes" id="UP000299102">
    <property type="component" value="Unassembled WGS sequence"/>
</dbReference>
<accession>A0A4C1ZV12</accession>
<reference evidence="1 2" key="1">
    <citation type="journal article" date="2019" name="Commun. Biol.">
        <title>The bagworm genome reveals a unique fibroin gene that provides high tensile strength.</title>
        <authorList>
            <person name="Kono N."/>
            <person name="Nakamura H."/>
            <person name="Ohtoshi R."/>
            <person name="Tomita M."/>
            <person name="Numata K."/>
            <person name="Arakawa K."/>
        </authorList>
    </citation>
    <scope>NUCLEOTIDE SEQUENCE [LARGE SCALE GENOMIC DNA]</scope>
</reference>
<comment type="caution">
    <text evidence="1">The sequence shown here is derived from an EMBL/GenBank/DDBJ whole genome shotgun (WGS) entry which is preliminary data.</text>
</comment>
<name>A0A4C1ZV12_EUMVA</name>
<evidence type="ECO:0000313" key="2">
    <source>
        <dbReference type="Proteomes" id="UP000299102"/>
    </source>
</evidence>
<evidence type="ECO:0000313" key="1">
    <source>
        <dbReference type="EMBL" id="GBP92711.1"/>
    </source>
</evidence>
<sequence>MKSPFDINILVVRSSDVLFVVPASIRLFFSIITIADVLTHDESRGTKPEFTLAPNYVIEKILIRELFYERTYSFEADASSIHTTGTEPYSPVVRRVVGPGKVPRDVKETTGKDNNNFHTGGPIFFILHRSDSFTHSIDLSNGSFYASDSATPDRSSAGGANLGIMSTRNSSPWFVGASIAFNLTAEWFITTSRQVPILISSAHVIAADWCGRGARLRRGGRSSIFINGSLFVNNKVAQDPGARVRPPRRFNAPFPNICCGSDLQLFTGVVIDTVNTATTDSSWLDAFCSSRHGASGF</sequence>
<keyword evidence="2" id="KW-1185">Reference proteome</keyword>
<dbReference type="EMBL" id="BGZK01002301">
    <property type="protein sequence ID" value="GBP92711.1"/>
    <property type="molecule type" value="Genomic_DNA"/>
</dbReference>